<organism evidence="1">
    <name type="scientific">Arion vulgaris</name>
    <dbReference type="NCBI Taxonomy" id="1028688"/>
    <lineage>
        <taxon>Eukaryota</taxon>
        <taxon>Metazoa</taxon>
        <taxon>Spiralia</taxon>
        <taxon>Lophotrochozoa</taxon>
        <taxon>Mollusca</taxon>
        <taxon>Gastropoda</taxon>
        <taxon>Heterobranchia</taxon>
        <taxon>Euthyneura</taxon>
        <taxon>Panpulmonata</taxon>
        <taxon>Eupulmonata</taxon>
        <taxon>Stylommatophora</taxon>
        <taxon>Helicina</taxon>
        <taxon>Arionoidea</taxon>
        <taxon>Arionidae</taxon>
        <taxon>Arion</taxon>
    </lineage>
</organism>
<gene>
    <name evidence="1" type="primary">ORF46910</name>
</gene>
<feature type="non-terminal residue" evidence="1">
    <location>
        <position position="1"/>
    </location>
</feature>
<proteinExistence type="predicted"/>
<evidence type="ECO:0000313" key="1">
    <source>
        <dbReference type="EMBL" id="CEK63034.1"/>
    </source>
</evidence>
<dbReference type="AlphaFoldDB" id="A0A0B6Z361"/>
<dbReference type="EMBL" id="HACG01016169">
    <property type="protein sequence ID" value="CEK63034.1"/>
    <property type="molecule type" value="Transcribed_RNA"/>
</dbReference>
<name>A0A0B6Z361_9EUPU</name>
<protein>
    <submittedName>
        <fullName evidence="1">Uncharacterized protein</fullName>
    </submittedName>
</protein>
<reference evidence="1" key="1">
    <citation type="submission" date="2014-12" db="EMBL/GenBank/DDBJ databases">
        <title>Insight into the proteome of Arion vulgaris.</title>
        <authorList>
            <person name="Aradska J."/>
            <person name="Bulat T."/>
            <person name="Smidak R."/>
            <person name="Sarate P."/>
            <person name="Gangsoo J."/>
            <person name="Sialana F."/>
            <person name="Bilban M."/>
            <person name="Lubec G."/>
        </authorList>
    </citation>
    <scope>NUCLEOTIDE SEQUENCE</scope>
    <source>
        <tissue evidence="1">Skin</tissue>
    </source>
</reference>
<accession>A0A0B6Z361</accession>
<sequence>VDRAPLRMDNVKATGTIKMIALHRNLSENEKLWVCLECSDAGSAKLTQANLTMSPV</sequence>